<comment type="similarity">
    <text evidence="1">Belongs to the TAF9 family. CENP-S/MHF1 subfamily.</text>
</comment>
<evidence type="ECO:0008006" key="7">
    <source>
        <dbReference type="Google" id="ProtNLM"/>
    </source>
</evidence>
<name>A0ABR0EZ11_ZASCE</name>
<dbReference type="Gene3D" id="1.10.20.10">
    <property type="entry name" value="Histone, subunit A"/>
    <property type="match status" value="1"/>
</dbReference>
<evidence type="ECO:0000313" key="6">
    <source>
        <dbReference type="Proteomes" id="UP001305779"/>
    </source>
</evidence>
<accession>A0ABR0EZ11</accession>
<dbReference type="Proteomes" id="UP001305779">
    <property type="component" value="Unassembled WGS sequence"/>
</dbReference>
<gene>
    <name evidence="5" type="ORF">PRZ48_000622</name>
</gene>
<keyword evidence="4" id="KW-0234">DNA repair</keyword>
<proteinExistence type="inferred from homology"/>
<dbReference type="Pfam" id="PF15630">
    <property type="entry name" value="CENP-S"/>
    <property type="match status" value="1"/>
</dbReference>
<keyword evidence="2" id="KW-0227">DNA damage</keyword>
<dbReference type="InterPro" id="IPR029003">
    <property type="entry name" value="CENP-S/Mhf1"/>
</dbReference>
<dbReference type="CDD" id="cd22919">
    <property type="entry name" value="HFD_CENP-S"/>
    <property type="match status" value="1"/>
</dbReference>
<organism evidence="5 6">
    <name type="scientific">Zasmidium cellare</name>
    <name type="common">Wine cellar mold</name>
    <name type="synonym">Racodium cellare</name>
    <dbReference type="NCBI Taxonomy" id="395010"/>
    <lineage>
        <taxon>Eukaryota</taxon>
        <taxon>Fungi</taxon>
        <taxon>Dikarya</taxon>
        <taxon>Ascomycota</taxon>
        <taxon>Pezizomycotina</taxon>
        <taxon>Dothideomycetes</taxon>
        <taxon>Dothideomycetidae</taxon>
        <taxon>Mycosphaerellales</taxon>
        <taxon>Mycosphaerellaceae</taxon>
        <taxon>Zasmidium</taxon>
    </lineage>
</organism>
<evidence type="ECO:0000256" key="4">
    <source>
        <dbReference type="ARBA" id="ARBA00023204"/>
    </source>
</evidence>
<comment type="caution">
    <text evidence="5">The sequence shown here is derived from an EMBL/GenBank/DDBJ whole genome shotgun (WGS) entry which is preliminary data.</text>
</comment>
<evidence type="ECO:0000256" key="3">
    <source>
        <dbReference type="ARBA" id="ARBA00023125"/>
    </source>
</evidence>
<dbReference type="EMBL" id="JAXOVC010000001">
    <property type="protein sequence ID" value="KAK4506889.1"/>
    <property type="molecule type" value="Genomic_DNA"/>
</dbReference>
<dbReference type="PANTHER" id="PTHR22980:SF0">
    <property type="entry name" value="CENTROMERE PROTEIN S"/>
    <property type="match status" value="1"/>
</dbReference>
<evidence type="ECO:0000256" key="1">
    <source>
        <dbReference type="ARBA" id="ARBA00006612"/>
    </source>
</evidence>
<keyword evidence="6" id="KW-1185">Reference proteome</keyword>
<dbReference type="SUPFAM" id="SSF47113">
    <property type="entry name" value="Histone-fold"/>
    <property type="match status" value="1"/>
</dbReference>
<dbReference type="InterPro" id="IPR009072">
    <property type="entry name" value="Histone-fold"/>
</dbReference>
<evidence type="ECO:0000313" key="5">
    <source>
        <dbReference type="EMBL" id="KAK4506889.1"/>
    </source>
</evidence>
<evidence type="ECO:0000256" key="2">
    <source>
        <dbReference type="ARBA" id="ARBA00022763"/>
    </source>
</evidence>
<keyword evidence="3" id="KW-0238">DNA-binding</keyword>
<sequence>MPDLTQHNNANEERLKAALWHSIGKTVDAVVLENNINATPQFIGSLTELVHAKITTAATDLEAFAKHADRSTINSKDVLLLARNNEGLEDILKEKAEAVRKSKK</sequence>
<protein>
    <recommendedName>
        <fullName evidence="7">Centromere protein S</fullName>
    </recommendedName>
</protein>
<dbReference type="PANTHER" id="PTHR22980">
    <property type="entry name" value="CORTISTATIN"/>
    <property type="match status" value="1"/>
</dbReference>
<reference evidence="5 6" key="1">
    <citation type="journal article" date="2023" name="G3 (Bethesda)">
        <title>A chromosome-level genome assembly of Zasmidium syzygii isolated from banana leaves.</title>
        <authorList>
            <person name="van Westerhoven A.C."/>
            <person name="Mehrabi R."/>
            <person name="Talebi R."/>
            <person name="Steentjes M.B.F."/>
            <person name="Corcolon B."/>
            <person name="Chong P.A."/>
            <person name="Kema G.H.J."/>
            <person name="Seidl M.F."/>
        </authorList>
    </citation>
    <scope>NUCLEOTIDE SEQUENCE [LARGE SCALE GENOMIC DNA]</scope>
    <source>
        <strain evidence="5 6">P124</strain>
    </source>
</reference>